<protein>
    <submittedName>
        <fullName evidence="1">Uncharacterized protein</fullName>
    </submittedName>
</protein>
<evidence type="ECO:0000313" key="1">
    <source>
        <dbReference type="EMBL" id="KAJ0100461.1"/>
    </source>
</evidence>
<keyword evidence="2" id="KW-1185">Reference proteome</keyword>
<accession>A0ACC1BNL3</accession>
<evidence type="ECO:0000313" key="2">
    <source>
        <dbReference type="Proteomes" id="UP001164250"/>
    </source>
</evidence>
<comment type="caution">
    <text evidence="1">The sequence shown here is derived from an EMBL/GenBank/DDBJ whole genome shotgun (WGS) entry which is preliminary data.</text>
</comment>
<sequence>MQHLCVFVCVTVGIFGTSDEALLREVGFLQFSMLLQLGCCIFYSVL</sequence>
<proteinExistence type="predicted"/>
<reference evidence="2" key="1">
    <citation type="journal article" date="2023" name="G3 (Bethesda)">
        <title>Genome assembly and association tests identify interacting loci associated with vigor, precocity, and sex in interspecific pistachio rootstocks.</title>
        <authorList>
            <person name="Palmer W."/>
            <person name="Jacygrad E."/>
            <person name="Sagayaradj S."/>
            <person name="Cavanaugh K."/>
            <person name="Han R."/>
            <person name="Bertier L."/>
            <person name="Beede B."/>
            <person name="Kafkas S."/>
            <person name="Golino D."/>
            <person name="Preece J."/>
            <person name="Michelmore R."/>
        </authorList>
    </citation>
    <scope>NUCLEOTIDE SEQUENCE [LARGE SCALE GENOMIC DNA]</scope>
</reference>
<dbReference type="Proteomes" id="UP001164250">
    <property type="component" value="Chromosome 4"/>
</dbReference>
<organism evidence="1 2">
    <name type="scientific">Pistacia atlantica</name>
    <dbReference type="NCBI Taxonomy" id="434234"/>
    <lineage>
        <taxon>Eukaryota</taxon>
        <taxon>Viridiplantae</taxon>
        <taxon>Streptophyta</taxon>
        <taxon>Embryophyta</taxon>
        <taxon>Tracheophyta</taxon>
        <taxon>Spermatophyta</taxon>
        <taxon>Magnoliopsida</taxon>
        <taxon>eudicotyledons</taxon>
        <taxon>Gunneridae</taxon>
        <taxon>Pentapetalae</taxon>
        <taxon>rosids</taxon>
        <taxon>malvids</taxon>
        <taxon>Sapindales</taxon>
        <taxon>Anacardiaceae</taxon>
        <taxon>Pistacia</taxon>
    </lineage>
</organism>
<dbReference type="EMBL" id="CM047900">
    <property type="protein sequence ID" value="KAJ0100461.1"/>
    <property type="molecule type" value="Genomic_DNA"/>
</dbReference>
<gene>
    <name evidence="1" type="ORF">Patl1_20052</name>
</gene>
<name>A0ACC1BNL3_9ROSI</name>